<feature type="domain" description="DUF6531" evidence="3">
    <location>
        <begin position="878"/>
        <end position="945"/>
    </location>
</feature>
<dbReference type="NCBIfam" id="TIGR03696">
    <property type="entry name" value="Rhs_assc_core"/>
    <property type="match status" value="1"/>
</dbReference>
<evidence type="ECO:0000259" key="3">
    <source>
        <dbReference type="Pfam" id="PF20148"/>
    </source>
</evidence>
<evidence type="ECO:0000259" key="4">
    <source>
        <dbReference type="Pfam" id="PF25023"/>
    </source>
</evidence>
<protein>
    <submittedName>
        <fullName evidence="5">Uncharacterized protein</fullName>
    </submittedName>
</protein>
<evidence type="ECO:0000313" key="6">
    <source>
        <dbReference type="Proteomes" id="UP000217343"/>
    </source>
</evidence>
<evidence type="ECO:0000313" key="5">
    <source>
        <dbReference type="EMBL" id="ATB50713.1"/>
    </source>
</evidence>
<dbReference type="Pfam" id="PF25023">
    <property type="entry name" value="TEN_YD-shell"/>
    <property type="match status" value="1"/>
</dbReference>
<dbReference type="InterPro" id="IPR031325">
    <property type="entry name" value="RHS_repeat"/>
</dbReference>
<dbReference type="Pfam" id="PF20148">
    <property type="entry name" value="DUF6531"/>
    <property type="match status" value="1"/>
</dbReference>
<keyword evidence="1" id="KW-0677">Repeat</keyword>
<accession>A0A250K3W7</accession>
<name>A0A250K3W7_9BACT</name>
<dbReference type="Gene3D" id="2.180.10.10">
    <property type="entry name" value="RHS repeat-associated core"/>
    <property type="match status" value="5"/>
</dbReference>
<evidence type="ECO:0000256" key="1">
    <source>
        <dbReference type="ARBA" id="ARBA00022737"/>
    </source>
</evidence>
<dbReference type="PANTHER" id="PTHR32305">
    <property type="match status" value="1"/>
</dbReference>
<organism evidence="5 6">
    <name type="scientific">Corallococcus macrosporus DSM 14697</name>
    <dbReference type="NCBI Taxonomy" id="1189310"/>
    <lineage>
        <taxon>Bacteria</taxon>
        <taxon>Pseudomonadati</taxon>
        <taxon>Myxococcota</taxon>
        <taxon>Myxococcia</taxon>
        <taxon>Myxococcales</taxon>
        <taxon>Cystobacterineae</taxon>
        <taxon>Myxococcaceae</taxon>
        <taxon>Corallococcus</taxon>
    </lineage>
</organism>
<sequence length="3147" mass="339469">MRALGRAMRSGQTGMLLLALLGSLVARADGGVWKWLPEQQLEAGLSADSMCRQPPLLEENLAEDWTAAFEAARAEWESRRDADQVRLVESLAKAHAVLGARPSWWQRFLHAPWPDATETLALERAHAALRNVMEQVSAGAFLGDSSQAYKDEILEAIALQLKAIESLSGGSYSRAWQLAWGASPHESITRLQSKVSSWDAGFAVDDVTQVARIEKVVATDLQEGVVGQPLALPVSVRVSTLSGDPVVGATVTFKRAGNAQLTFLPQSGPGGTQSELQAVTDDNGHASVRVVPDTNIARSPVQRMGTHAAQHLGYNLVTAETSNGTQVFGLIQPFVLIGLPDVPADLRPSFDTTPTEPGLQMMGSLNVRVVDQYGNNLANQPVVWTQLNPTGRFFTSGMVDTPQVLDYSSPLQLMTITGWSLTSGFQSVSYIPGPTSGTYRVTAALGGLTRDFDVSATASTNRYVLRAPPYDPFATVYGTRSSRVSKIQILHWAQGATGWSPLNGNEPGLLVAEVRIETYAGYGPGGISQNLLDDYVEEPVLVGVEPLDDALSVVHRVKALVTPSAANPESYQNYLVSCRVYEDGRVTPVYCHRQMFAPSRSVVPSLHLVKRLPDGRIVASEGDADASDQALGFTVNNSSSDKLYVRMMVQPNEPGDAIVMGFEQLPLDSDGDAEIQATASIRHLLSLNSSTRGGSVRFELYAKDYGPTSATKVLQAVKEFWVTVPEPELELRGLPLVARWVLPAWDFVSARNPVPGQPPPEDAQVPVAYSAQLVALVNSDGVLRVLRGGEEISRSAVQVNASNAVTQVTPISGLPIVVEWNGYAVVDLSPGTAGVETIGISFTPANANGRTVTREVPLKTSVMSEGRLPVGHTFIKGVSLVDGHLVKQAVDLESPSRGLGLTWSRTYASGESEDGVLGLGWTHAYNGVVRPLGNFRFLVTSGEGGAQAFRCTGDGTGCTPQPGYHGTFRAEGSGSDRKYVFRAKSGVEYHYGLRDPFSFAEQYRLTSVVAPTGHSLRLDYNNFSGEGTLSRVFDLASGRSLWLGYQRIAGRERVVSVGLHHSRTADANEVEFLQTCVRYDYNEQGRLASVSRYDGTCSEETPVRTESFAYEQGTSEAGRSRMSQHTGPDGEVTRYAYYSSTDVVAGEDDYLLLMNKDERVKEVIEVLETSPVREGITTFTYSIAPEPRTILGEALTTYTTTVHGPRPGVPASSYRMNATGAVVETVRPLTTGVFATSSALWSATHRARETEADERGRVTHFVYDELGNLIERRIEGTVLPGAGLIAPTLQVVDAQGLPVEEVVEKWGYDPGFNVQVCHVDAEGFATVSRIDSMGDSPEQVVPAGTGRLLETRRYANRVSRPALTSTAPCDEVVASLATSPQDVVLSWRYCGIEGAECPTNALPGDLAATVGADGHEEQVTEYDRYGQLRSRTLQVGDTSVITVQSTFDERGRLEVEQDGLGRHRTLQWDALDRLTQEDQWNFGEPGVSRTVQYYAGGQLKREEQGVDFVRDYYLDAAGRLARIVESGGGLAAPLETRYGYDEAGNRTTVIDRRGVLTTTAYDFADRPVEVTVSVADGPRFISQGGSPDEVGKSYVLSTTRYDAAGNKVWHLDLSGFDRTYRLDSLYRVVEEHSPEVPGVSDTALPLRYIQESRYDLAGRKVRHVDGNGHASTTAYDLLGRAVALTDSLGRVERRSYDGRGNVTEVRWEAGGVLQRMLSTTYDGLGRTLSTTESAATETGNVVYTTQTVHDDVAHVTWTQNARGLLQASHLDGLGRVFKVVEDAPTGPLPRQPDDARIGPALALTSTVEYDAFSRVAARVDALARRTETVHDALGRQVAVHHPMGVSSSKAYDGEGNPIQSVDGRGITRRFTYDALGRPRNEVLVESLSQGGQALVVGQRAYIDARDVDALTREEVLDARGNLTTIYRDGLGREVRRVDALGYVTKSRFDALHKRQTEDAKGYITRFSFDGAGRVLSQSDFTSTSSASTYSQTWEYEDAAREQTHLNRRGVPTVLLHDGLGRKTRSVRGQDADVAEESWEYDAAGHPIRFVDANGHATERLYDGAGRLIEEVLAAGTLASAKTTFQYDAAGQLTQTKGPRVTGSAFDLRYTYDDLGRRVREENALNQVTAWAYDAVGNKVCTKQPLGQSALAHGAASGMSLSQLEANACGGTHVTRYAYEEEGKLVSVTDAANGLYTYVYDAARNMVAKQDANGNLTTYEYDARNLRSVEHQHLDAHSRLTSAQRSSVPLFESGATPTSNTGTLTWRHAYDGNRNEASRVDPKGQRVEFSHGLLDRLASRTYSQHATPREFPSVDSEVLTYDPNGNLTGESQSKQTANGVRLEVVTSTFDALDRLKTRLREYDGKQVSYRYDALGSRTRVEDSDGVATTYMYDALGRLTQATLPEGVVEYRYWPDSLLKGVTWPNGIFEGRCYDAAGRLSQIVVGRGGVNDSCQSIGGMVSRHAYVYDDNGNRLVQTAVRTSPSTQELGSPEFTEYGYDVLNRLTGVKSPDGQASLYRWDAVGNRTGERRAPSLAVPGLGPDSYNTVLAHEVTYDVVGIFNRVDWLRNIRDFKDISKHVSLSYDLAGNIVGKTAQGSTRVFAWDIRNTLTAVYDNGVEVGRYDYDANLQRTERRTTSEHVGYVLDGVFVLQEADGSQSHQPTQRRYHYGEGPLAVSDVASAALSFLGIDALGSVTDALSATGQVTSAREYDAWGNYRGGSAPGVSDFKLGFTGHQYDVETGLTYARARYYDGDLGRFISRDSYGGQLDDAPSLHRYVYAHGNPLAYYDEDGHSATAVGAVGGFFWGAAQMGLGMGKDLVNGRIRDTTDYLSLWGQNIIGGMEIGASIDLTIASGGLAATMGSGALAGAGFNALTFMGERESWSEFASQQKSGAAYGAVLGPIAGKVAPALAKVPLIKEAVEAVGAAGTKLVARVATTQSGRALLASSNPFKTLGVGTADDVAAGVASGFQQGAAETINGGSVMAPAGGYAPVAASPLLGKSSGTFLFRGTSEGYAGNDALQRIGITPASTDPAVATIFATESSNFGKGVVHVASPADLAGIEISAGNYLAALEKEVAVNVAPLDFARRAGVTLTVEEARALLRGLGAEVPGRVPDKAALSDALRNAPQLTADQVRAFVREATKKVKGP</sequence>
<proteinExistence type="predicted"/>
<feature type="domain" description="Teneurin-like YD-shell" evidence="4">
    <location>
        <begin position="2491"/>
        <end position="2762"/>
    </location>
</feature>
<dbReference type="KEGG" id="mmas:MYMAC_006369"/>
<gene>
    <name evidence="5" type="ORF">MYMAC_006369</name>
</gene>
<dbReference type="Pfam" id="PF05593">
    <property type="entry name" value="RHS_repeat"/>
    <property type="match status" value="5"/>
</dbReference>
<dbReference type="InterPro" id="IPR006530">
    <property type="entry name" value="YD"/>
</dbReference>
<dbReference type="EMBL" id="CP022203">
    <property type="protein sequence ID" value="ATB50713.1"/>
    <property type="molecule type" value="Genomic_DNA"/>
</dbReference>
<dbReference type="InterPro" id="IPR022385">
    <property type="entry name" value="Rhs_assc_core"/>
</dbReference>
<reference evidence="5 6" key="1">
    <citation type="submission" date="2017-06" db="EMBL/GenBank/DDBJ databases">
        <title>Sequencing and comparative analysis of myxobacterial genomes.</title>
        <authorList>
            <person name="Rupp O."/>
            <person name="Goesmann A."/>
            <person name="Sogaard-Andersen L."/>
        </authorList>
    </citation>
    <scope>NUCLEOTIDE SEQUENCE [LARGE SCALE GENOMIC DNA]</scope>
    <source>
        <strain evidence="5 6">DSM 14697</strain>
    </source>
</reference>
<evidence type="ECO:0000256" key="2">
    <source>
        <dbReference type="SAM" id="MobiDB-lite"/>
    </source>
</evidence>
<feature type="region of interest" description="Disordered" evidence="2">
    <location>
        <begin position="2238"/>
        <end position="2261"/>
    </location>
</feature>
<dbReference type="InterPro" id="IPR056823">
    <property type="entry name" value="TEN-like_YD-shell"/>
</dbReference>
<dbReference type="Proteomes" id="UP000217343">
    <property type="component" value="Chromosome"/>
</dbReference>
<dbReference type="InterPro" id="IPR045351">
    <property type="entry name" value="DUF6531"/>
</dbReference>
<dbReference type="NCBIfam" id="TIGR01643">
    <property type="entry name" value="YD_repeat_2x"/>
    <property type="match status" value="6"/>
</dbReference>
<keyword evidence="6" id="KW-1185">Reference proteome</keyword>
<dbReference type="PANTHER" id="PTHR32305:SF17">
    <property type="entry name" value="TRNA NUCLEASE WAPA"/>
    <property type="match status" value="1"/>
</dbReference>
<dbReference type="InterPro" id="IPR050708">
    <property type="entry name" value="T6SS_VgrG/RHS"/>
</dbReference>